<reference evidence="12" key="1">
    <citation type="submission" date="2022-03" db="EMBL/GenBank/DDBJ databases">
        <title>Brevibacterium spongiae sp. nov., isolated from marine sponge.</title>
        <authorList>
            <person name="Li Z."/>
            <person name="Zhang M."/>
        </authorList>
    </citation>
    <scope>NUCLEOTIDE SEQUENCE</scope>
    <source>
        <strain evidence="12">WHS-Z9</strain>
    </source>
</reference>
<organism evidence="12 13">
    <name type="scientific">Brevibacterium spongiae</name>
    <dbReference type="NCBI Taxonomy" id="2909672"/>
    <lineage>
        <taxon>Bacteria</taxon>
        <taxon>Bacillati</taxon>
        <taxon>Actinomycetota</taxon>
        <taxon>Actinomycetes</taxon>
        <taxon>Micrococcales</taxon>
        <taxon>Brevibacteriaceae</taxon>
        <taxon>Brevibacterium</taxon>
    </lineage>
</organism>
<feature type="transmembrane region" description="Helical" evidence="10">
    <location>
        <begin position="111"/>
        <end position="132"/>
    </location>
</feature>
<feature type="domain" description="Vitamin K epoxide reductase" evidence="11">
    <location>
        <begin position="22"/>
        <end position="163"/>
    </location>
</feature>
<protein>
    <submittedName>
        <fullName evidence="12">Vitamin K epoxide reductase family protein</fullName>
    </submittedName>
</protein>
<comment type="subcellular location">
    <subcellularLocation>
        <location evidence="1">Membrane</location>
        <topology evidence="1">Multi-pass membrane protein</topology>
    </subcellularLocation>
</comment>
<dbReference type="Pfam" id="PF07884">
    <property type="entry name" value="VKOR"/>
    <property type="match status" value="1"/>
</dbReference>
<keyword evidence="5 10" id="KW-1133">Transmembrane helix</keyword>
<evidence type="ECO:0000256" key="7">
    <source>
        <dbReference type="ARBA" id="ARBA00023136"/>
    </source>
</evidence>
<dbReference type="CDD" id="cd12922">
    <property type="entry name" value="VKOR_5"/>
    <property type="match status" value="1"/>
</dbReference>
<dbReference type="InterPro" id="IPR041714">
    <property type="entry name" value="VKOR_Actinobacteria"/>
</dbReference>
<dbReference type="InterPro" id="IPR012932">
    <property type="entry name" value="VKOR"/>
</dbReference>
<sequence length="208" mass="22400">MTLSKAEPDDPTSVARTQIASTRGLGVLLVVGGLVGLVAAVILLVEKLSLAADPDYIPSCDVNPVLSCGSVMATEQAEAFGIPNPIIGIAGFAIVFAIGAGVLAGGRYSRWYWAGVQAGMTFAVVFVHWLIYQSLYTISALCPYCMVVWAVTIPLFVCTTVRNLRAVGGDQPWITELCEYRGPILTGWFLLIAGLIAHRFWDYWTTLV</sequence>
<comment type="similarity">
    <text evidence="2">Belongs to the VKOR family.</text>
</comment>
<dbReference type="EMBL" id="CP093443">
    <property type="protein sequence ID" value="UVI35600.1"/>
    <property type="molecule type" value="Genomic_DNA"/>
</dbReference>
<evidence type="ECO:0000256" key="3">
    <source>
        <dbReference type="ARBA" id="ARBA00022692"/>
    </source>
</evidence>
<keyword evidence="13" id="KW-1185">Reference proteome</keyword>
<feature type="transmembrane region" description="Helical" evidence="10">
    <location>
        <begin position="86"/>
        <end position="104"/>
    </location>
</feature>
<accession>A0ABY5SN91</accession>
<evidence type="ECO:0000256" key="9">
    <source>
        <dbReference type="ARBA" id="ARBA00023284"/>
    </source>
</evidence>
<keyword evidence="7 10" id="KW-0472">Membrane</keyword>
<feature type="transmembrane region" description="Helical" evidence="10">
    <location>
        <begin position="138"/>
        <end position="161"/>
    </location>
</feature>
<feature type="transmembrane region" description="Helical" evidence="10">
    <location>
        <begin position="182"/>
        <end position="201"/>
    </location>
</feature>
<evidence type="ECO:0000259" key="11">
    <source>
        <dbReference type="SMART" id="SM00756"/>
    </source>
</evidence>
<evidence type="ECO:0000256" key="2">
    <source>
        <dbReference type="ARBA" id="ARBA00006214"/>
    </source>
</evidence>
<proteinExistence type="inferred from homology"/>
<keyword evidence="6" id="KW-0560">Oxidoreductase</keyword>
<name>A0ABY5SN91_9MICO</name>
<keyword evidence="8" id="KW-1015">Disulfide bond</keyword>
<evidence type="ECO:0000256" key="8">
    <source>
        <dbReference type="ARBA" id="ARBA00023157"/>
    </source>
</evidence>
<dbReference type="Proteomes" id="UP001064879">
    <property type="component" value="Chromosome"/>
</dbReference>
<keyword evidence="4" id="KW-0874">Quinone</keyword>
<evidence type="ECO:0000313" key="13">
    <source>
        <dbReference type="Proteomes" id="UP001064879"/>
    </source>
</evidence>
<evidence type="ECO:0000313" key="12">
    <source>
        <dbReference type="EMBL" id="UVI35600.1"/>
    </source>
</evidence>
<dbReference type="InterPro" id="IPR038354">
    <property type="entry name" value="VKOR_sf"/>
</dbReference>
<keyword evidence="3 10" id="KW-0812">Transmembrane</keyword>
<dbReference type="Gene3D" id="1.20.1440.130">
    <property type="entry name" value="VKOR domain"/>
    <property type="match status" value="1"/>
</dbReference>
<evidence type="ECO:0000256" key="6">
    <source>
        <dbReference type="ARBA" id="ARBA00023002"/>
    </source>
</evidence>
<evidence type="ECO:0000256" key="1">
    <source>
        <dbReference type="ARBA" id="ARBA00004141"/>
    </source>
</evidence>
<evidence type="ECO:0000256" key="4">
    <source>
        <dbReference type="ARBA" id="ARBA00022719"/>
    </source>
</evidence>
<gene>
    <name evidence="12" type="ORF">L1F31_15995</name>
</gene>
<dbReference type="SMART" id="SM00756">
    <property type="entry name" value="VKc"/>
    <property type="match status" value="1"/>
</dbReference>
<keyword evidence="9" id="KW-0676">Redox-active center</keyword>
<evidence type="ECO:0000256" key="10">
    <source>
        <dbReference type="SAM" id="Phobius"/>
    </source>
</evidence>
<dbReference type="RefSeq" id="WP_265418227.1">
    <property type="nucleotide sequence ID" value="NZ_CP093443.1"/>
</dbReference>
<evidence type="ECO:0000256" key="5">
    <source>
        <dbReference type="ARBA" id="ARBA00022989"/>
    </source>
</evidence>
<feature type="transmembrane region" description="Helical" evidence="10">
    <location>
        <begin position="25"/>
        <end position="45"/>
    </location>
</feature>